<accession>A0ACC3BWM3</accession>
<dbReference type="EMBL" id="CM020618">
    <property type="protein sequence ID" value="KAK1862253.1"/>
    <property type="molecule type" value="Genomic_DNA"/>
</dbReference>
<protein>
    <submittedName>
        <fullName evidence="1">Uncharacterized protein</fullName>
    </submittedName>
</protein>
<proteinExistence type="predicted"/>
<comment type="caution">
    <text evidence="1">The sequence shown here is derived from an EMBL/GenBank/DDBJ whole genome shotgun (WGS) entry which is preliminary data.</text>
</comment>
<evidence type="ECO:0000313" key="1">
    <source>
        <dbReference type="EMBL" id="KAK1862253.1"/>
    </source>
</evidence>
<dbReference type="Proteomes" id="UP000798662">
    <property type="component" value="Chromosome 1"/>
</dbReference>
<keyword evidence="2" id="KW-1185">Reference proteome</keyword>
<evidence type="ECO:0000313" key="2">
    <source>
        <dbReference type="Proteomes" id="UP000798662"/>
    </source>
</evidence>
<sequence length="802" mass="81500">MAAASLPPTGGGIPLGGPAATVAAAASAASASVGASTPAFVAASGGGGLRTAAAATRPVGAVTVTPPPGHSAFVGAPVRAVRRRRCRGPRPAAGAPPTAAVAGSPPDGAAAASAAAAASSTPPPPASAASGGATASATAPLRKLLDDRTTRRYVFVGGKGGVGKTSTAAALALRCADEGLRTLLGLSEFGEVLDTIPPGADEFVALTKVLRLVESPDAAVHYDRVIIDTAPTGHTLRLLAFPDFLDAFLAKAVALRSRLDAAASLLSATGNLSSILSSVAGGGSTPSKKDVQRATAVAAERVAAYREQMAELSDLFRDPARAEFVVVSIPTELSVAESRRLVDALWSEGIWVRNLVANQVVPAGSEASYVARLCAGQAAQIKRIRESVALGDLHLTQVPRFDTEVRGVYGLRALSTVAYPDAHLSERWGDLFDATVSSGGDPEDVPAAPTDAADADADASGLGAAARFVFVGGKGGVGKTSSAAAMGVKLADAGIRTLVLSTDPAHSLGDALAVDLSGGAPVPVDATGNLLYAMEIDTAAAVAQFRGVIQSLATGTGGGVGGDLARKLGVGEFADILDNTPPGVDELVALVQVVDLVRTGGFDRVIIDTAPTGHTLRLLAFPEFIDAFLGRVLRLKARLDGALKKVKSLFGGGKKSQDAAEADLADASDAVDRFRRNMTALRAVIQDQEATQFAVVTIPTALAVAESERLVGALRADGVAVANVIVNLVLPDTAAEPYVRRLVRGQQGCLEKLREASAAKDVAVTQVPFFDVEVRGEYGLRAMGEVMFADSQGAAPGEKAKE</sequence>
<name>A0ACC3BWM3_PYRYE</name>
<organism evidence="1 2">
    <name type="scientific">Pyropia yezoensis</name>
    <name type="common">Susabi-nori</name>
    <name type="synonym">Porphyra yezoensis</name>
    <dbReference type="NCBI Taxonomy" id="2788"/>
    <lineage>
        <taxon>Eukaryota</taxon>
        <taxon>Rhodophyta</taxon>
        <taxon>Bangiophyceae</taxon>
        <taxon>Bangiales</taxon>
        <taxon>Bangiaceae</taxon>
        <taxon>Pyropia</taxon>
    </lineage>
</organism>
<reference evidence="1" key="1">
    <citation type="submission" date="2019-11" db="EMBL/GenBank/DDBJ databases">
        <title>Nori genome reveals adaptations in red seaweeds to the harsh intertidal environment.</title>
        <authorList>
            <person name="Wang D."/>
            <person name="Mao Y."/>
        </authorList>
    </citation>
    <scope>NUCLEOTIDE SEQUENCE</scope>
    <source>
        <tissue evidence="1">Gametophyte</tissue>
    </source>
</reference>
<gene>
    <name evidence="1" type="ORF">I4F81_004827</name>
</gene>